<evidence type="ECO:0000256" key="1">
    <source>
        <dbReference type="SAM" id="MobiDB-lite"/>
    </source>
</evidence>
<gene>
    <name evidence="2" type="ORF">DCAF_LOCUS6640</name>
</gene>
<dbReference type="AlphaFoldDB" id="A0AAV1R7A1"/>
<dbReference type="Proteomes" id="UP001314170">
    <property type="component" value="Unassembled WGS sequence"/>
</dbReference>
<evidence type="ECO:0000313" key="2">
    <source>
        <dbReference type="EMBL" id="CAK7328897.1"/>
    </source>
</evidence>
<evidence type="ECO:0000313" key="3">
    <source>
        <dbReference type="Proteomes" id="UP001314170"/>
    </source>
</evidence>
<proteinExistence type="predicted"/>
<comment type="caution">
    <text evidence="2">The sequence shown here is derived from an EMBL/GenBank/DDBJ whole genome shotgun (WGS) entry which is preliminary data.</text>
</comment>
<feature type="compositionally biased region" description="Basic and acidic residues" evidence="1">
    <location>
        <begin position="125"/>
        <end position="140"/>
    </location>
</feature>
<protein>
    <submittedName>
        <fullName evidence="2">Uncharacterized protein</fullName>
    </submittedName>
</protein>
<accession>A0AAV1R7A1</accession>
<keyword evidence="3" id="KW-1185">Reference proteome</keyword>
<dbReference type="EMBL" id="CAWUPB010000905">
    <property type="protein sequence ID" value="CAK7328897.1"/>
    <property type="molecule type" value="Genomic_DNA"/>
</dbReference>
<feature type="region of interest" description="Disordered" evidence="1">
    <location>
        <begin position="121"/>
        <end position="140"/>
    </location>
</feature>
<reference evidence="2 3" key="1">
    <citation type="submission" date="2024-01" db="EMBL/GenBank/DDBJ databases">
        <authorList>
            <person name="Waweru B."/>
        </authorList>
    </citation>
    <scope>NUCLEOTIDE SEQUENCE [LARGE SCALE GENOMIC DNA]</scope>
</reference>
<organism evidence="2 3">
    <name type="scientific">Dovyalis caffra</name>
    <dbReference type="NCBI Taxonomy" id="77055"/>
    <lineage>
        <taxon>Eukaryota</taxon>
        <taxon>Viridiplantae</taxon>
        <taxon>Streptophyta</taxon>
        <taxon>Embryophyta</taxon>
        <taxon>Tracheophyta</taxon>
        <taxon>Spermatophyta</taxon>
        <taxon>Magnoliopsida</taxon>
        <taxon>eudicotyledons</taxon>
        <taxon>Gunneridae</taxon>
        <taxon>Pentapetalae</taxon>
        <taxon>rosids</taxon>
        <taxon>fabids</taxon>
        <taxon>Malpighiales</taxon>
        <taxon>Salicaceae</taxon>
        <taxon>Flacourtieae</taxon>
        <taxon>Dovyalis</taxon>
    </lineage>
</organism>
<name>A0AAV1R7A1_9ROSI</name>
<sequence length="140" mass="15880">METINEEEDGDGGDDDEGFSREILIYHVGDVPSQAPMCFFEKWRDSIEKKMEVAVMIMRNFRVIFIYHLEIYKVELPRQTPAINSGKVIDVNKDARHLPARITIANRGDHTTTTGALLVSLDDPAEPKDREAGLHRQDGL</sequence>